<feature type="transmembrane region" description="Helical" evidence="1">
    <location>
        <begin position="191"/>
        <end position="210"/>
    </location>
</feature>
<feature type="transmembrane region" description="Helical" evidence="1">
    <location>
        <begin position="217"/>
        <end position="236"/>
    </location>
</feature>
<feature type="transmembrane region" description="Helical" evidence="1">
    <location>
        <begin position="146"/>
        <end position="171"/>
    </location>
</feature>
<keyword evidence="3" id="KW-1185">Reference proteome</keyword>
<dbReference type="EMBL" id="VIGB01000003">
    <property type="protein sequence ID" value="TQF03553.1"/>
    <property type="molecule type" value="Genomic_DNA"/>
</dbReference>
<comment type="caution">
    <text evidence="2">The sequence shown here is derived from an EMBL/GenBank/DDBJ whole genome shotgun (WGS) entry which is preliminary data.</text>
</comment>
<accession>A0A540W3K8</accession>
<feature type="transmembrane region" description="Helical" evidence="1">
    <location>
        <begin position="73"/>
        <end position="89"/>
    </location>
</feature>
<dbReference type="RefSeq" id="WP_141634182.1">
    <property type="nucleotide sequence ID" value="NZ_VIGB01000003.1"/>
</dbReference>
<evidence type="ECO:0000256" key="1">
    <source>
        <dbReference type="SAM" id="Phobius"/>
    </source>
</evidence>
<protein>
    <recommendedName>
        <fullName evidence="4">Integral membrane protein</fullName>
    </recommendedName>
</protein>
<keyword evidence="1" id="KW-0812">Transmembrane</keyword>
<dbReference type="OrthoDB" id="4339140at2"/>
<keyword evidence="1" id="KW-0472">Membrane</keyword>
<feature type="transmembrane region" description="Helical" evidence="1">
    <location>
        <begin position="248"/>
        <end position="271"/>
    </location>
</feature>
<proteinExistence type="predicted"/>
<keyword evidence="1" id="KW-1133">Transmembrane helix</keyword>
<evidence type="ECO:0000313" key="2">
    <source>
        <dbReference type="EMBL" id="TQF03553.1"/>
    </source>
</evidence>
<feature type="transmembrane region" description="Helical" evidence="1">
    <location>
        <begin position="95"/>
        <end position="112"/>
    </location>
</feature>
<name>A0A540W3K8_9ACTN</name>
<reference evidence="2 3" key="1">
    <citation type="submission" date="2019-06" db="EMBL/GenBank/DDBJ databases">
        <title>Description of Kitasatospora acidophila sp. nov. isolated from pine grove soil, and reclassification of Streptomyces novaecaesareae to Kitasatospora novaeceasareae comb. nov.</title>
        <authorList>
            <person name="Kim M.J."/>
        </authorList>
    </citation>
    <scope>NUCLEOTIDE SEQUENCE [LARGE SCALE GENOMIC DNA]</scope>
    <source>
        <strain evidence="2 3">MMS16-CNU292</strain>
    </source>
</reference>
<dbReference type="Proteomes" id="UP000319103">
    <property type="component" value="Unassembled WGS sequence"/>
</dbReference>
<evidence type="ECO:0000313" key="3">
    <source>
        <dbReference type="Proteomes" id="UP000319103"/>
    </source>
</evidence>
<evidence type="ECO:0008006" key="4">
    <source>
        <dbReference type="Google" id="ProtNLM"/>
    </source>
</evidence>
<sequence length="279" mass="28084">MAVHQGLCERAVDSLEIAAGLEEAGIGAALVGRYRHADVFALAEELFARVPRRPVEPAPVAPEPRPPGWRHRFGVLVGLLGALLLPLATAPPGALGTALALAVAGWPAFAAADRAARWVRRTGRGQVRSAATAVEFRARMRPVLPVALGLQLAVLALTSFAALAVLTALVPHPGSLGRAGLLPAVVRRAGAVQWYGQAVLGLLVGTAAVLRRLGHGGLALAGLLAADGAGLLLTALRTGGLLGGWADAPGALTALAAGATAAVLLPAAWAATGRPGAFG</sequence>
<organism evidence="2 3">
    <name type="scientific">Kitasatospora acidiphila</name>
    <dbReference type="NCBI Taxonomy" id="2567942"/>
    <lineage>
        <taxon>Bacteria</taxon>
        <taxon>Bacillati</taxon>
        <taxon>Actinomycetota</taxon>
        <taxon>Actinomycetes</taxon>
        <taxon>Kitasatosporales</taxon>
        <taxon>Streptomycetaceae</taxon>
        <taxon>Kitasatospora</taxon>
    </lineage>
</organism>
<gene>
    <name evidence="2" type="ORF">E6W39_16605</name>
</gene>
<dbReference type="AlphaFoldDB" id="A0A540W3K8"/>